<dbReference type="Proteomes" id="UP000229641">
    <property type="component" value="Unassembled WGS sequence"/>
</dbReference>
<sequence length="352" mass="40993">MKNKLFLSIVAAIFMMLILEISARVIKNNCISEDTYGFYRVPFKKSSLLGWELKPGAKGHWYGNFIEVNSLGFRGREVPVKTEDSFRIFCLGDSLVFGHGVEYRDSFPCKLQEYLSLLAKKQKIEVINGGIPGYATWQERILFENKGVMLKPDLLVLTFCLNDITSQASYKCGSALHRIRIFLAKNCASLDLLDNFIYYKIKRPVWLHRHKKEQNVEKNIKNSSELAKLTQFPEFAVLIDKNSTLRDRWWRQTRDELKGIISDAKENKINVIIMAIPFRYQMYQAESDILPQRLIREFCYQSNVSLIDLLPIFKKYNNKRIFLDVAHMSSLGNRIISKELTKFIIKANYMNN</sequence>
<reference evidence="1 2" key="1">
    <citation type="submission" date="2017-09" db="EMBL/GenBank/DDBJ databases">
        <title>Depth-based differentiation of microbial function through sediment-hosted aquifers and enrichment of novel symbionts in the deep terrestrial subsurface.</title>
        <authorList>
            <person name="Probst A.J."/>
            <person name="Ladd B."/>
            <person name="Jarett J.K."/>
            <person name="Geller-Mcgrath D.E."/>
            <person name="Sieber C.M."/>
            <person name="Emerson J.B."/>
            <person name="Anantharaman K."/>
            <person name="Thomas B.C."/>
            <person name="Malmstrom R."/>
            <person name="Stieglmeier M."/>
            <person name="Klingl A."/>
            <person name="Woyke T."/>
            <person name="Ryan C.M."/>
            <person name="Banfield J.F."/>
        </authorList>
    </citation>
    <scope>NUCLEOTIDE SEQUENCE [LARGE SCALE GENOMIC DNA]</scope>
    <source>
        <strain evidence="1">CG11_big_fil_rev_8_21_14_0_20_42_13</strain>
    </source>
</reference>
<evidence type="ECO:0000313" key="1">
    <source>
        <dbReference type="EMBL" id="PIQ90028.1"/>
    </source>
</evidence>
<dbReference type="Gene3D" id="3.40.50.1110">
    <property type="entry name" value="SGNH hydrolase"/>
    <property type="match status" value="2"/>
</dbReference>
<dbReference type="CDD" id="cd00229">
    <property type="entry name" value="SGNH_hydrolase"/>
    <property type="match status" value="1"/>
</dbReference>
<protein>
    <submittedName>
        <fullName evidence="1">Uncharacterized protein</fullName>
    </submittedName>
</protein>
<dbReference type="SUPFAM" id="SSF52266">
    <property type="entry name" value="SGNH hydrolase"/>
    <property type="match status" value="1"/>
</dbReference>
<evidence type="ECO:0000313" key="2">
    <source>
        <dbReference type="Proteomes" id="UP000229641"/>
    </source>
</evidence>
<dbReference type="InterPro" id="IPR051532">
    <property type="entry name" value="Ester_Hydrolysis_Enzymes"/>
</dbReference>
<gene>
    <name evidence="1" type="ORF">COV72_00005</name>
</gene>
<dbReference type="EMBL" id="PCWA01000001">
    <property type="protein sequence ID" value="PIQ90028.1"/>
    <property type="molecule type" value="Genomic_DNA"/>
</dbReference>
<comment type="caution">
    <text evidence="1">The sequence shown here is derived from an EMBL/GenBank/DDBJ whole genome shotgun (WGS) entry which is preliminary data.</text>
</comment>
<dbReference type="AlphaFoldDB" id="A0A2H0M062"/>
<organism evidence="1 2">
    <name type="scientific">Candidatus Ghiorseimicrobium undicola</name>
    <dbReference type="NCBI Taxonomy" id="1974746"/>
    <lineage>
        <taxon>Bacteria</taxon>
        <taxon>Pseudomonadati</taxon>
        <taxon>Candidatus Omnitrophota</taxon>
        <taxon>Candidatus Ghiorseimicrobium</taxon>
    </lineage>
</organism>
<dbReference type="PANTHER" id="PTHR30383">
    <property type="entry name" value="THIOESTERASE 1/PROTEASE 1/LYSOPHOSPHOLIPASE L1"/>
    <property type="match status" value="1"/>
</dbReference>
<dbReference type="GO" id="GO:0016788">
    <property type="term" value="F:hydrolase activity, acting on ester bonds"/>
    <property type="evidence" value="ECO:0007669"/>
    <property type="project" value="UniProtKB-ARBA"/>
</dbReference>
<proteinExistence type="predicted"/>
<name>A0A2H0M062_9BACT</name>
<dbReference type="InterPro" id="IPR036514">
    <property type="entry name" value="SGNH_hydro_sf"/>
</dbReference>
<accession>A0A2H0M062</accession>